<feature type="signal peptide" evidence="2">
    <location>
        <begin position="1"/>
        <end position="21"/>
    </location>
</feature>
<protein>
    <recommendedName>
        <fullName evidence="3">Outer membrane protein beta-barrel domain-containing protein</fullName>
    </recommendedName>
</protein>
<dbReference type="Pfam" id="PF13715">
    <property type="entry name" value="CarbopepD_reg_2"/>
    <property type="match status" value="1"/>
</dbReference>
<feature type="domain" description="Outer membrane protein beta-barrel" evidence="3">
    <location>
        <begin position="434"/>
        <end position="761"/>
    </location>
</feature>
<dbReference type="EMBL" id="FLUL01000001">
    <property type="protein sequence ID" value="SBW02029.1"/>
    <property type="molecule type" value="Genomic_DNA"/>
</dbReference>
<sequence length="948" mass="106730">MKRNIPILLFLCAFLGLSAQSQTTAITGTVFDNEMKEPIEMASIRILNARDSAYVTGTVTDEKGKFSIGVRQGRYIAQISFIGYTDQYFKANAQKSVSLGDIYMKEDAIMLGEAVVEAKAIEVQVKGDTIEYNADSYKAQQSDVVEDMIKRMPGAEIDENGKITINGREVKKFLVDGKEFFSDDPKVASKSLPANIIDKLQVLDRKSDMSQMTGFDDGDDETVINLTIKKGMKQGFMGDTYVGYGSKKRYEANGVFNYMRDNTQFTLLGGLNNTNNASFSDFASSAFSGRGGGRLRFGANNGVAKTLNGGFNFATEYSDKLKYGGNVRYGSVDNDLSTISTTRSIGTDQTDNKNSFGNNKSDNFGANFRFEWTPDSLTKIVFRPNIQYNKNRNDQEGESETSFADNLERNYKESSWNTVDGKGLSLSGNLDISRKLNSQGRVLSFSFSGGLNNSDSEGYDYSHSIYADPLKNDSIRDQKSLQDDKGYNWRAFVSYVEPLGRNNFLQLTYNVRNNHSETDRKAYNKDADGNYNVIAEEYTRNVKNDFLNQNVSLNFKSIREKFDYTLGVGLEPSRSKTSIFQPGQPEKGIKPRNSLSFAPNAQFNYKWDRRNTLRVDYSGRTSQPTTTQLYDGIISQSGFDVTYGNPDLKPSFQHSLRGRYQNFNTNRNSNLSVFTNFNYTMDAIVNVSTYKDQGREMTYKNVDGNMDGFMGVTYNTPLRNKKFSINTFTMGRYARSTTFINATENKADTYNFRENMTLQFRTGSLDDQVRTLSDARFLLNIGGNFGYNNIKNTISTDQDRETFNYGAKGDFTTYLPLGLTLQSDIQYSTNSGYTSGYKLNEWLWNASLTYNMDSMLKGIFKNKYTGNALLRFKIYDILQQRSNINIDQNALYIQESISNTINSYFMVNFVYKFQIFGKGTKREDMDGGDRGWGGRGPGGHPGGGPIVF</sequence>
<evidence type="ECO:0000256" key="1">
    <source>
        <dbReference type="SAM" id="MobiDB-lite"/>
    </source>
</evidence>
<dbReference type="RefSeq" id="WP_296949759.1">
    <property type="nucleotide sequence ID" value="NZ_LT599021.1"/>
</dbReference>
<proteinExistence type="predicted"/>
<evidence type="ECO:0000259" key="3">
    <source>
        <dbReference type="Pfam" id="PF14905"/>
    </source>
</evidence>
<dbReference type="InterPro" id="IPR041700">
    <property type="entry name" value="OMP_b-brl_3"/>
</dbReference>
<dbReference type="SUPFAM" id="SSF49464">
    <property type="entry name" value="Carboxypeptidase regulatory domain-like"/>
    <property type="match status" value="1"/>
</dbReference>
<dbReference type="Pfam" id="PF14905">
    <property type="entry name" value="OMP_b-brl_3"/>
    <property type="match status" value="1"/>
</dbReference>
<dbReference type="SUPFAM" id="SSF56935">
    <property type="entry name" value="Porins"/>
    <property type="match status" value="1"/>
</dbReference>
<evidence type="ECO:0000313" key="4">
    <source>
        <dbReference type="EMBL" id="SBW02029.1"/>
    </source>
</evidence>
<accession>A0A212JRF2</accession>
<feature type="chain" id="PRO_5012578033" description="Outer membrane protein beta-barrel domain-containing protein" evidence="2">
    <location>
        <begin position="22"/>
        <end position="948"/>
    </location>
</feature>
<dbReference type="InterPro" id="IPR008969">
    <property type="entry name" value="CarboxyPept-like_regulatory"/>
</dbReference>
<organism evidence="4">
    <name type="scientific">uncultured Dysgonomonas sp</name>
    <dbReference type="NCBI Taxonomy" id="206096"/>
    <lineage>
        <taxon>Bacteria</taxon>
        <taxon>Pseudomonadati</taxon>
        <taxon>Bacteroidota</taxon>
        <taxon>Bacteroidia</taxon>
        <taxon>Bacteroidales</taxon>
        <taxon>Dysgonomonadaceae</taxon>
        <taxon>Dysgonomonas</taxon>
        <taxon>environmental samples</taxon>
    </lineage>
</organism>
<dbReference type="AlphaFoldDB" id="A0A212JRF2"/>
<evidence type="ECO:0000256" key="2">
    <source>
        <dbReference type="SAM" id="SignalP"/>
    </source>
</evidence>
<name>A0A212JRF2_9BACT</name>
<gene>
    <name evidence="4" type="ORF">KL86DYS2_12169</name>
</gene>
<dbReference type="Gene3D" id="2.60.40.1120">
    <property type="entry name" value="Carboxypeptidase-like, regulatory domain"/>
    <property type="match status" value="1"/>
</dbReference>
<feature type="region of interest" description="Disordered" evidence="1">
    <location>
        <begin position="575"/>
        <end position="594"/>
    </location>
</feature>
<keyword evidence="2" id="KW-0732">Signal</keyword>
<reference evidence="4" key="1">
    <citation type="submission" date="2016-04" db="EMBL/GenBank/DDBJ databases">
        <authorList>
            <person name="Evans L.H."/>
            <person name="Alamgir A."/>
            <person name="Owens N."/>
            <person name="Weber N.D."/>
            <person name="Virtaneva K."/>
            <person name="Barbian K."/>
            <person name="Babar A."/>
            <person name="Rosenke K."/>
        </authorList>
    </citation>
    <scope>NUCLEOTIDE SEQUENCE</scope>
    <source>
        <strain evidence="4">86-2</strain>
    </source>
</reference>